<reference evidence="3" key="1">
    <citation type="submission" date="2015-10" db="EMBL/GenBank/DDBJ databases">
        <authorList>
            <person name="Gilbert D.G."/>
        </authorList>
    </citation>
    <scope>NUCLEOTIDE SEQUENCE</scope>
    <source>
        <strain evidence="3">Phyl III-seqv23</strain>
    </source>
</reference>
<evidence type="ECO:0000313" key="3">
    <source>
        <dbReference type="EMBL" id="CUV37828.1"/>
    </source>
</evidence>
<gene>
    <name evidence="4" type="ORF">RD1301_v1_4520008</name>
    <name evidence="1" type="ORF">RUN1744_v1_760053</name>
    <name evidence="2" type="ORF">TD1301_v1_240021</name>
    <name evidence="3" type="ORF">TF3108_v1_30051</name>
</gene>
<dbReference type="EMBL" id="LN899825">
    <property type="protein sequence ID" value="CUV32924.1"/>
    <property type="molecule type" value="Genomic_DNA"/>
</dbReference>
<sequence>MSNPAMANPAPERTVMQHVRPLPYEADFTGFLSNTVAPRWMEALRIQRMRTCFPHFDSGAPQHLCIITETTVRYRKPVRYSDAIVGKAWLQSARYSRWIIAFSFAFESSGLPAFEGRQAGTFIDPQTHLPLPIPASLRLPADH</sequence>
<organism evidence="3">
    <name type="scientific">Ralstonia solanacearum</name>
    <name type="common">Pseudomonas solanacearum</name>
    <dbReference type="NCBI Taxonomy" id="305"/>
    <lineage>
        <taxon>Bacteria</taxon>
        <taxon>Pseudomonadati</taxon>
        <taxon>Pseudomonadota</taxon>
        <taxon>Betaproteobacteria</taxon>
        <taxon>Burkholderiales</taxon>
        <taxon>Burkholderiaceae</taxon>
        <taxon>Ralstonia</taxon>
        <taxon>Ralstonia solanacearum species complex</taxon>
    </lineage>
</organism>
<dbReference type="Pfam" id="PF13279">
    <property type="entry name" value="4HBT_2"/>
    <property type="match status" value="1"/>
</dbReference>
<dbReference type="EMBL" id="LN899822">
    <property type="protein sequence ID" value="CUV64029.1"/>
    <property type="molecule type" value="Genomic_DNA"/>
</dbReference>
<evidence type="ECO:0000313" key="1">
    <source>
        <dbReference type="EMBL" id="CUV24867.1"/>
    </source>
</evidence>
<proteinExistence type="predicted"/>
<dbReference type="EMBL" id="LN899826">
    <property type="protein sequence ID" value="CUV37828.1"/>
    <property type="molecule type" value="Genomic_DNA"/>
</dbReference>
<evidence type="ECO:0000313" key="4">
    <source>
        <dbReference type="EMBL" id="CUV64029.1"/>
    </source>
</evidence>
<accession>A0A0S4VTC2</accession>
<dbReference type="CDD" id="cd00586">
    <property type="entry name" value="4HBT"/>
    <property type="match status" value="1"/>
</dbReference>
<evidence type="ECO:0000313" key="2">
    <source>
        <dbReference type="EMBL" id="CUV32924.1"/>
    </source>
</evidence>
<dbReference type="Gene3D" id="3.10.129.10">
    <property type="entry name" value="Hotdog Thioesterase"/>
    <property type="match status" value="1"/>
</dbReference>
<dbReference type="InterPro" id="IPR029069">
    <property type="entry name" value="HotDog_dom_sf"/>
</dbReference>
<evidence type="ECO:0008006" key="5">
    <source>
        <dbReference type="Google" id="ProtNLM"/>
    </source>
</evidence>
<protein>
    <recommendedName>
        <fullName evidence="5">Thioesterase</fullName>
    </recommendedName>
</protein>
<name>A0A0S4VTC2_RALSL</name>
<dbReference type="SUPFAM" id="SSF54637">
    <property type="entry name" value="Thioesterase/thiol ester dehydrase-isomerase"/>
    <property type="match status" value="1"/>
</dbReference>
<dbReference type="EMBL" id="LN899823">
    <property type="protein sequence ID" value="CUV24867.1"/>
    <property type="molecule type" value="Genomic_DNA"/>
</dbReference>
<dbReference type="AlphaFoldDB" id="A0A0S4VTC2"/>